<accession>A0ABN7VA24</accession>
<feature type="non-terminal residue" evidence="1">
    <location>
        <position position="87"/>
    </location>
</feature>
<reference evidence="1 2" key="1">
    <citation type="submission" date="2021-06" db="EMBL/GenBank/DDBJ databases">
        <authorList>
            <person name="Kallberg Y."/>
            <person name="Tangrot J."/>
            <person name="Rosling A."/>
        </authorList>
    </citation>
    <scope>NUCLEOTIDE SEQUENCE [LARGE SCALE GENOMIC DNA]</scope>
    <source>
        <strain evidence="1 2">120-4 pot B 10/14</strain>
    </source>
</reference>
<organism evidence="1 2">
    <name type="scientific">Gigaspora margarita</name>
    <dbReference type="NCBI Taxonomy" id="4874"/>
    <lineage>
        <taxon>Eukaryota</taxon>
        <taxon>Fungi</taxon>
        <taxon>Fungi incertae sedis</taxon>
        <taxon>Mucoromycota</taxon>
        <taxon>Glomeromycotina</taxon>
        <taxon>Glomeromycetes</taxon>
        <taxon>Diversisporales</taxon>
        <taxon>Gigasporaceae</taxon>
        <taxon>Gigaspora</taxon>
    </lineage>
</organism>
<sequence>MIMIINGEGKKVTKITNKIWASKEKVCLITLVIIIVIHKDKAEIEIEMNMDVILKIVDKINNPEYKRSGTIRKKLGHITNTIRIMKE</sequence>
<dbReference type="Proteomes" id="UP000789901">
    <property type="component" value="Unassembled WGS sequence"/>
</dbReference>
<protein>
    <submittedName>
        <fullName evidence="1">23453_t:CDS:1</fullName>
    </submittedName>
</protein>
<dbReference type="EMBL" id="CAJVQB010011289">
    <property type="protein sequence ID" value="CAG8746569.1"/>
    <property type="molecule type" value="Genomic_DNA"/>
</dbReference>
<gene>
    <name evidence="1" type="ORF">GMARGA_LOCUS15942</name>
</gene>
<proteinExistence type="predicted"/>
<comment type="caution">
    <text evidence="1">The sequence shown here is derived from an EMBL/GenBank/DDBJ whole genome shotgun (WGS) entry which is preliminary data.</text>
</comment>
<name>A0ABN7VA24_GIGMA</name>
<evidence type="ECO:0000313" key="1">
    <source>
        <dbReference type="EMBL" id="CAG8746569.1"/>
    </source>
</evidence>
<keyword evidence="2" id="KW-1185">Reference proteome</keyword>
<evidence type="ECO:0000313" key="2">
    <source>
        <dbReference type="Proteomes" id="UP000789901"/>
    </source>
</evidence>